<dbReference type="HOGENOM" id="CLU_1424716_0_0_1"/>
<dbReference type="InterPro" id="IPR005162">
    <property type="entry name" value="Retrotrans_gag_dom"/>
</dbReference>
<keyword evidence="4" id="KW-1185">Reference proteome</keyword>
<evidence type="ECO:0000259" key="2">
    <source>
        <dbReference type="Pfam" id="PF03732"/>
    </source>
</evidence>
<dbReference type="Proteomes" id="UP000001067">
    <property type="component" value="Unassembled WGS sequence"/>
</dbReference>
<dbReference type="KEGG" id="pte:PTT_20006"/>
<feature type="region of interest" description="Disordered" evidence="1">
    <location>
        <begin position="23"/>
        <end position="59"/>
    </location>
</feature>
<dbReference type="EMBL" id="GL538010">
    <property type="protein sequence ID" value="EFQ85122.1"/>
    <property type="molecule type" value="Genomic_DNA"/>
</dbReference>
<sequence>MGLLGPMASRLEALEKQRTAELLSATPQVRTPARANTPPSHAPTPVPTKKSKFPHPEPFEGDRSKYLAFRYKAKAKLRHEYEGALSVAQIDGIDDLWHFMDQQYDDPHQKSKAFDRLSNLRQGKLSVRDYHMEFNRLEIQSGEHFGETAKKSMFLKGLHAKLQEALATVDEDLSYEQLINKAIRTSDNLYR</sequence>
<feature type="domain" description="Retrotransposon gag" evidence="2">
    <location>
        <begin position="98"/>
        <end position="159"/>
    </location>
</feature>
<dbReference type="Pfam" id="PF03732">
    <property type="entry name" value="Retrotrans_gag"/>
    <property type="match status" value="1"/>
</dbReference>
<name>E3SA77_PYRTT</name>
<organism evidence="4">
    <name type="scientific">Pyrenophora teres f. teres (strain 0-1)</name>
    <name type="common">Barley net blotch fungus</name>
    <name type="synonym">Drechslera teres f. teres</name>
    <dbReference type="NCBI Taxonomy" id="861557"/>
    <lineage>
        <taxon>Eukaryota</taxon>
        <taxon>Fungi</taxon>
        <taxon>Dikarya</taxon>
        <taxon>Ascomycota</taxon>
        <taxon>Pezizomycotina</taxon>
        <taxon>Dothideomycetes</taxon>
        <taxon>Pleosporomycetidae</taxon>
        <taxon>Pleosporales</taxon>
        <taxon>Pleosporineae</taxon>
        <taxon>Pleosporaceae</taxon>
        <taxon>Pyrenophora</taxon>
    </lineage>
</organism>
<dbReference type="OrthoDB" id="3695114at2759"/>
<evidence type="ECO:0000313" key="3">
    <source>
        <dbReference type="EMBL" id="EFQ85122.1"/>
    </source>
</evidence>
<evidence type="ECO:0000313" key="4">
    <source>
        <dbReference type="Proteomes" id="UP000001067"/>
    </source>
</evidence>
<evidence type="ECO:0000256" key="1">
    <source>
        <dbReference type="SAM" id="MobiDB-lite"/>
    </source>
</evidence>
<gene>
    <name evidence="3" type="ORF">PTT_20006</name>
</gene>
<reference evidence="3 4" key="1">
    <citation type="journal article" date="2010" name="Genome Biol.">
        <title>A first genome assembly of the barley fungal pathogen Pyrenophora teres f. teres.</title>
        <authorList>
            <person name="Ellwood S.R."/>
            <person name="Liu Z."/>
            <person name="Syme R.A."/>
            <person name="Lai Z."/>
            <person name="Hane J.K."/>
            <person name="Keiper F."/>
            <person name="Moffat C.S."/>
            <person name="Oliver R.P."/>
            <person name="Friesen T.L."/>
        </authorList>
    </citation>
    <scope>NUCLEOTIDE SEQUENCE [LARGE SCALE GENOMIC DNA]</scope>
    <source>
        <strain evidence="3 4">0-1</strain>
    </source>
</reference>
<proteinExistence type="predicted"/>
<accession>E3SA77</accession>
<protein>
    <recommendedName>
        <fullName evidence="2">Retrotransposon gag domain-containing protein</fullName>
    </recommendedName>
</protein>
<dbReference type="AlphaFoldDB" id="E3SA77"/>
<feature type="non-terminal residue" evidence="3">
    <location>
        <position position="191"/>
    </location>
</feature>